<dbReference type="PANTHER" id="PTHR14042:SF23">
    <property type="entry name" value="PROTEIN DOPEY-2"/>
    <property type="match status" value="1"/>
</dbReference>
<dbReference type="EMBL" id="JACASE010000004">
    <property type="protein sequence ID" value="KAF6473932.1"/>
    <property type="molecule type" value="Genomic_DNA"/>
</dbReference>
<dbReference type="Pfam" id="PF24601">
    <property type="entry name" value="TPR_DOP1"/>
    <property type="match status" value="1"/>
</dbReference>
<feature type="domain" description="DOP1-like C-terminal" evidence="1">
    <location>
        <begin position="290"/>
        <end position="775"/>
    </location>
</feature>
<gene>
    <name evidence="3" type="ORF">HJG63_004074</name>
</gene>
<dbReference type="InterPro" id="IPR040314">
    <property type="entry name" value="DOP1"/>
</dbReference>
<dbReference type="InterPro" id="IPR056459">
    <property type="entry name" value="TPR_DOP1"/>
</dbReference>
<reference evidence="3 4" key="1">
    <citation type="journal article" date="2020" name="Nature">
        <title>Six reference-quality genomes reveal evolution of bat adaptations.</title>
        <authorList>
            <person name="Jebb D."/>
            <person name="Huang Z."/>
            <person name="Pippel M."/>
            <person name="Hughes G.M."/>
            <person name="Lavrichenko K."/>
            <person name="Devanna P."/>
            <person name="Winkler S."/>
            <person name="Jermiin L.S."/>
            <person name="Skirmuntt E.C."/>
            <person name="Katzourakis A."/>
            <person name="Burkitt-Gray L."/>
            <person name="Ray D.A."/>
            <person name="Sullivan K.A.M."/>
            <person name="Roscito J.G."/>
            <person name="Kirilenko B.M."/>
            <person name="Davalos L.M."/>
            <person name="Corthals A.P."/>
            <person name="Power M.L."/>
            <person name="Jones G."/>
            <person name="Ransome R.D."/>
            <person name="Dechmann D.K.N."/>
            <person name="Locatelli A.G."/>
            <person name="Puechmaille S.J."/>
            <person name="Fedrigo O."/>
            <person name="Jarvis E.D."/>
            <person name="Hiller M."/>
            <person name="Vernes S.C."/>
            <person name="Myers E.W."/>
            <person name="Teeling E.C."/>
        </authorList>
    </citation>
    <scope>NUCLEOTIDE SEQUENCE [LARGE SCALE GENOMIC DNA]</scope>
    <source>
        <strain evidence="3">MRouAeg1</strain>
        <tissue evidence="3">Muscle</tissue>
    </source>
</reference>
<name>A0A7J8HQF7_ROUAE</name>
<accession>A0A7J8HQF7</accession>
<dbReference type="AlphaFoldDB" id="A0A7J8HQF7"/>
<proteinExistence type="predicted"/>
<dbReference type="GO" id="GO:0005768">
    <property type="term" value="C:endosome"/>
    <property type="evidence" value="ECO:0007669"/>
    <property type="project" value="TreeGrafter"/>
</dbReference>
<organism evidence="3 4">
    <name type="scientific">Rousettus aegyptiacus</name>
    <name type="common">Egyptian fruit bat</name>
    <name type="synonym">Pteropus aegyptiacus</name>
    <dbReference type="NCBI Taxonomy" id="9407"/>
    <lineage>
        <taxon>Eukaryota</taxon>
        <taxon>Metazoa</taxon>
        <taxon>Chordata</taxon>
        <taxon>Craniata</taxon>
        <taxon>Vertebrata</taxon>
        <taxon>Euteleostomi</taxon>
        <taxon>Mammalia</taxon>
        <taxon>Eutheria</taxon>
        <taxon>Laurasiatheria</taxon>
        <taxon>Chiroptera</taxon>
        <taxon>Yinpterochiroptera</taxon>
        <taxon>Pteropodoidea</taxon>
        <taxon>Pteropodidae</taxon>
        <taxon>Rousettinae</taxon>
        <taxon>Rousettus</taxon>
    </lineage>
</organism>
<dbReference type="GO" id="GO:0005802">
    <property type="term" value="C:trans-Golgi network"/>
    <property type="evidence" value="ECO:0007669"/>
    <property type="project" value="TreeGrafter"/>
</dbReference>
<sequence length="822" mass="92338">MDTSSTAHLNLISNLLARHQEALVGQSFYGKLQPAYGYGMHPAWVSLVTHSLPYFGKSLGWTVTPFVVQICKNLDELVKQYESESAKLSISITSKRENISPDYPLTLLEGLTTISHFCLLEQPNQNKKTTAASDPSNLKNAKNAILEELPRIVNTMALLWNVLRREEAQKRPVDLLGATKGSSSVYFKTTKTIRQKILEFLNPLTAHLGVQLIAAVAAVWSRKKVQRHSKMKIVPAASASQLTLVDLVCALSALQADTVLLLVKEVVKRPPQLRGDEKSPLVDIPVLQFCSAFIQRLPAAALQENFPSLLGVLKESVQLNLAPPGYFLLLSMLNDFVTRTPNLESKKDQKDLQEVTQKILEAVGNIAGSSLEQTSWLSRNLEVKAQPQISLEESDAEEDLHDAAATAASTMVSASAPSVYSVQALSLLAEVLASLLDMVYRSDEKEKAVPLISRLLYYVFPYLRNHSAYNAPSFRAGAQLLSSLSGYAYTKRAWKKEALELFLDPAFFQMDTSCAHWKSIIDHLLTHEKTMFKDLMNMQSSSLKLFPSCEQKAMLLKRQAFAVFSGELDQYHLYLPLIQERLTDNLRVGQTSIVAAQMFLFFRVLLLRISPQHLTSLWPIMVSELIQTFIQLEEDLKEDDEPLRNSNKIKKVSVADGNGPLAGEIAQSELILYLSACKFLDTALSFPPDKMPLFQIYRWAFVPEVDTEGPAFLSDLEENHQECKPHTVRILELLKLKYGDISASDEITMKSEFPLLRQHSVSSIRQLLPFFKTLNCAFKTQNKLPTDTQGPPFLEFPVTDSPRVLKRLEEYVEYDFLEHLEC</sequence>
<evidence type="ECO:0000259" key="1">
    <source>
        <dbReference type="Pfam" id="PF24598"/>
    </source>
</evidence>
<feature type="domain" description="DOP1-like TPR" evidence="2">
    <location>
        <begin position="32"/>
        <end position="121"/>
    </location>
</feature>
<protein>
    <submittedName>
        <fullName evidence="3">DOP1 leucine zipper like protein B</fullName>
    </submittedName>
</protein>
<comment type="caution">
    <text evidence="3">The sequence shown here is derived from an EMBL/GenBank/DDBJ whole genome shotgun (WGS) entry which is preliminary data.</text>
</comment>
<dbReference type="Proteomes" id="UP000593571">
    <property type="component" value="Unassembled WGS sequence"/>
</dbReference>
<dbReference type="PANTHER" id="PTHR14042">
    <property type="entry name" value="DOPEY-RELATED"/>
    <property type="match status" value="1"/>
</dbReference>
<evidence type="ECO:0000313" key="4">
    <source>
        <dbReference type="Proteomes" id="UP000593571"/>
    </source>
</evidence>
<evidence type="ECO:0000313" key="3">
    <source>
        <dbReference type="EMBL" id="KAF6473932.1"/>
    </source>
</evidence>
<evidence type="ECO:0000259" key="2">
    <source>
        <dbReference type="Pfam" id="PF24601"/>
    </source>
</evidence>
<dbReference type="InterPro" id="IPR056457">
    <property type="entry name" value="DOP1_C"/>
</dbReference>
<dbReference type="GO" id="GO:0005829">
    <property type="term" value="C:cytosol"/>
    <property type="evidence" value="ECO:0007669"/>
    <property type="project" value="GOC"/>
</dbReference>
<dbReference type="GO" id="GO:0006895">
    <property type="term" value="P:Golgi to endosome transport"/>
    <property type="evidence" value="ECO:0007669"/>
    <property type="project" value="InterPro"/>
</dbReference>
<dbReference type="Pfam" id="PF24598">
    <property type="entry name" value="DOP1_C"/>
    <property type="match status" value="1"/>
</dbReference>
<keyword evidence="4" id="KW-1185">Reference proteome</keyword>